<sequence length="85" mass="8620">AMILLGLGMGGVGVGTIPFALKMVPPSRGGLGIGFYFGGAALAGALFNVYMSNASKLPFSGGFVVGLFSLLVAIVALWISRSRVN</sequence>
<evidence type="ECO:0000313" key="3">
    <source>
        <dbReference type="Proteomes" id="UP000625316"/>
    </source>
</evidence>
<dbReference type="InterPro" id="IPR036259">
    <property type="entry name" value="MFS_trans_sf"/>
</dbReference>
<organism evidence="2 3">
    <name type="scientific">Romeriopsis navalis LEGE 11480</name>
    <dbReference type="NCBI Taxonomy" id="2777977"/>
    <lineage>
        <taxon>Bacteria</taxon>
        <taxon>Bacillati</taxon>
        <taxon>Cyanobacteriota</taxon>
        <taxon>Cyanophyceae</taxon>
        <taxon>Leptolyngbyales</taxon>
        <taxon>Leptolyngbyaceae</taxon>
        <taxon>Romeriopsis</taxon>
        <taxon>Romeriopsis navalis</taxon>
    </lineage>
</organism>
<evidence type="ECO:0000256" key="1">
    <source>
        <dbReference type="SAM" id="Phobius"/>
    </source>
</evidence>
<feature type="transmembrane region" description="Helical" evidence="1">
    <location>
        <begin position="31"/>
        <end position="51"/>
    </location>
</feature>
<comment type="caution">
    <text evidence="2">The sequence shown here is derived from an EMBL/GenBank/DDBJ whole genome shotgun (WGS) entry which is preliminary data.</text>
</comment>
<dbReference type="AlphaFoldDB" id="A0A928Z6S7"/>
<feature type="transmembrane region" description="Helical" evidence="1">
    <location>
        <begin position="6"/>
        <end position="24"/>
    </location>
</feature>
<keyword evidence="1" id="KW-0812">Transmembrane</keyword>
<dbReference type="EMBL" id="JADEXQ010000175">
    <property type="protein sequence ID" value="MBE9033302.1"/>
    <property type="molecule type" value="Genomic_DNA"/>
</dbReference>
<feature type="transmembrane region" description="Helical" evidence="1">
    <location>
        <begin position="57"/>
        <end position="79"/>
    </location>
</feature>
<keyword evidence="1" id="KW-1133">Transmembrane helix</keyword>
<protein>
    <submittedName>
        <fullName evidence="2">MFS transporter</fullName>
    </submittedName>
</protein>
<dbReference type="SUPFAM" id="SSF103473">
    <property type="entry name" value="MFS general substrate transporter"/>
    <property type="match status" value="1"/>
</dbReference>
<gene>
    <name evidence="2" type="ORF">IQ266_26570</name>
</gene>
<reference evidence="2" key="1">
    <citation type="submission" date="2020-10" db="EMBL/GenBank/DDBJ databases">
        <authorList>
            <person name="Castelo-Branco R."/>
            <person name="Eusebio N."/>
            <person name="Adriana R."/>
            <person name="Vieira A."/>
            <person name="Brugerolle De Fraissinette N."/>
            <person name="Rezende De Castro R."/>
            <person name="Schneider M.P."/>
            <person name="Vasconcelos V."/>
            <person name="Leao P.N."/>
        </authorList>
    </citation>
    <scope>NUCLEOTIDE SEQUENCE</scope>
    <source>
        <strain evidence="2">LEGE 11480</strain>
    </source>
</reference>
<name>A0A928Z6S7_9CYAN</name>
<feature type="non-terminal residue" evidence="2">
    <location>
        <position position="1"/>
    </location>
</feature>
<accession>A0A928Z6S7</accession>
<keyword evidence="3" id="KW-1185">Reference proteome</keyword>
<keyword evidence="1" id="KW-0472">Membrane</keyword>
<dbReference type="Proteomes" id="UP000625316">
    <property type="component" value="Unassembled WGS sequence"/>
</dbReference>
<evidence type="ECO:0000313" key="2">
    <source>
        <dbReference type="EMBL" id="MBE9033302.1"/>
    </source>
</evidence>
<proteinExistence type="predicted"/>